<reference evidence="6 7" key="1">
    <citation type="submission" date="2020-08" db="EMBL/GenBank/DDBJ databases">
        <title>Genomic Encyclopedia of Type Strains, Phase IV (KMG-IV): sequencing the most valuable type-strain genomes for metagenomic binning, comparative biology and taxonomic classification.</title>
        <authorList>
            <person name="Goeker M."/>
        </authorList>
    </citation>
    <scope>NUCLEOTIDE SEQUENCE [LARGE SCALE GENOMIC DNA]</scope>
    <source>
        <strain evidence="6 7">DSM 26718</strain>
    </source>
</reference>
<dbReference type="AlphaFoldDB" id="A0A7W9WAI8"/>
<protein>
    <submittedName>
        <fullName evidence="6">Uncharacterized membrane protein YhaH (DUF805 family)</fullName>
    </submittedName>
</protein>
<evidence type="ECO:0000256" key="2">
    <source>
        <dbReference type="ARBA" id="ARBA00022692"/>
    </source>
</evidence>
<feature type="transmembrane region" description="Helical" evidence="5">
    <location>
        <begin position="84"/>
        <end position="103"/>
    </location>
</feature>
<evidence type="ECO:0000256" key="4">
    <source>
        <dbReference type="ARBA" id="ARBA00023136"/>
    </source>
</evidence>
<dbReference type="InterPro" id="IPR035906">
    <property type="entry name" value="MetI-like_sf"/>
</dbReference>
<dbReference type="Pfam" id="PF05656">
    <property type="entry name" value="DUF805"/>
    <property type="match status" value="1"/>
</dbReference>
<evidence type="ECO:0000313" key="7">
    <source>
        <dbReference type="Proteomes" id="UP000532746"/>
    </source>
</evidence>
<sequence length="126" mass="14173">MNYFLQALKNYAIFRGRARRKEYWMFVLFNLLFAIAAMVLDNVLGTTMDGIGYGPIYLIYTLAMLVPGLAVAVRRLHDVNKSGWFMFIALIPLVGGIWLLVLMCTEGTHGDNHYGPDPKAAPLLAY</sequence>
<comment type="subcellular location">
    <subcellularLocation>
        <location evidence="1">Membrane</location>
        <topology evidence="1">Multi-pass membrane protein</topology>
    </subcellularLocation>
</comment>
<organism evidence="6 7">
    <name type="scientific">Hymenobacter luteus</name>
    <dbReference type="NCBI Taxonomy" id="1411122"/>
    <lineage>
        <taxon>Bacteria</taxon>
        <taxon>Pseudomonadati</taxon>
        <taxon>Bacteroidota</taxon>
        <taxon>Cytophagia</taxon>
        <taxon>Cytophagales</taxon>
        <taxon>Hymenobacteraceae</taxon>
        <taxon>Hymenobacter</taxon>
    </lineage>
</organism>
<comment type="caution">
    <text evidence="6">The sequence shown here is derived from an EMBL/GenBank/DDBJ whole genome shotgun (WGS) entry which is preliminary data.</text>
</comment>
<dbReference type="Proteomes" id="UP000532746">
    <property type="component" value="Unassembled WGS sequence"/>
</dbReference>
<evidence type="ECO:0000256" key="3">
    <source>
        <dbReference type="ARBA" id="ARBA00022989"/>
    </source>
</evidence>
<feature type="transmembrane region" description="Helical" evidence="5">
    <location>
        <begin position="52"/>
        <end position="72"/>
    </location>
</feature>
<dbReference type="EMBL" id="JACHGG010000001">
    <property type="protein sequence ID" value="MBB6057983.1"/>
    <property type="molecule type" value="Genomic_DNA"/>
</dbReference>
<proteinExistence type="predicted"/>
<keyword evidence="7" id="KW-1185">Reference proteome</keyword>
<keyword evidence="2 5" id="KW-0812">Transmembrane</keyword>
<dbReference type="PANTHER" id="PTHR34980">
    <property type="entry name" value="INNER MEMBRANE PROTEIN-RELATED-RELATED"/>
    <property type="match status" value="1"/>
</dbReference>
<dbReference type="PANTHER" id="PTHR34980:SF2">
    <property type="entry name" value="INNER MEMBRANE PROTEIN YHAH-RELATED"/>
    <property type="match status" value="1"/>
</dbReference>
<accession>A0A7W9WAI8</accession>
<gene>
    <name evidence="6" type="ORF">HNQ93_000813</name>
</gene>
<dbReference type="SUPFAM" id="SSF161098">
    <property type="entry name" value="MetI-like"/>
    <property type="match status" value="1"/>
</dbReference>
<evidence type="ECO:0000313" key="6">
    <source>
        <dbReference type="EMBL" id="MBB6057983.1"/>
    </source>
</evidence>
<feature type="transmembrane region" description="Helical" evidence="5">
    <location>
        <begin position="23"/>
        <end position="40"/>
    </location>
</feature>
<dbReference type="GO" id="GO:0005886">
    <property type="term" value="C:plasma membrane"/>
    <property type="evidence" value="ECO:0007669"/>
    <property type="project" value="TreeGrafter"/>
</dbReference>
<dbReference type="RefSeq" id="WP_183401835.1">
    <property type="nucleotide sequence ID" value="NZ_JACHGG010000001.1"/>
</dbReference>
<name>A0A7W9WAI8_9BACT</name>
<dbReference type="InterPro" id="IPR008523">
    <property type="entry name" value="DUF805"/>
</dbReference>
<evidence type="ECO:0000256" key="1">
    <source>
        <dbReference type="ARBA" id="ARBA00004141"/>
    </source>
</evidence>
<evidence type="ECO:0000256" key="5">
    <source>
        <dbReference type="SAM" id="Phobius"/>
    </source>
</evidence>
<keyword evidence="4 5" id="KW-0472">Membrane</keyword>
<keyword evidence="3 5" id="KW-1133">Transmembrane helix</keyword>